<name>A0ACC1T2E0_9APHY</name>
<sequence length="884" mass="96196">MHVVHRRIRIRGQSVISPQPIPGPYIAAPPTYSIASYARLEVMASRETPAGGLHSGRDTLDPVRSCVLHMKACVVTLPAVVEHDYFSFCRPILHDLTLLTGAWLPVYILIDDRTSPMDFSPDFHFGSSLTKMADVFPPGTKVSFMSEGGQAKTGVVKAIRIVDGNHTYAEVRVDGENPNAIRNISTLALTRMRTRDISRLLGALLDIWSTPGGTIIERCATLAIRFWLIILATFLAFSEGLLTRTFEWASGILSIPPCGVYTARESAVVIIGGEDGLGRAVALSFSELGYTVFVLYPATLEDASTQSVKSLNVSSVRIFWLSLPRIPDLGTVKLLYIWHKKKEQSTHGSWGLVAPISLDTESGAQRAHASDTIHAYCVDHALNLVSLIILPPSSSMSEGASSHKHMDEEITAASNESLAFATRGNVAHAIIEPILVVEDYVDLLKKTSGRVIMLSVCTHDGCLAPQTPHRLLDGVSQRVAQNLSYVLDPLGVRVCSVTIGSFEPSSDDGFRRAPEEHLTRALLVLSASCGSKDEWVQSKVRIPIHQCVIQAASRFFCLTIKVRSAAGRLPPDIDLSVPGPSPDALTEVASCYHRSPSQRCFITDSYTCSRAILLTTSPTIQAIESVRMANTQIASHSSRPFPLPEVYFLARKAPWRSVLWTTYSEASAILEPHVRSPIALAAMSGAVAGATQAVIAAPAENVRFVLEGASSATGWSHAKDQIHEAREVRDWMREVGDMAGRGWNGWLWGAAKDFCGFAVFFSVFELTRRAAARAKSTSSALVQEGKFGSDAKDRLHRHTPRIVHAITLVTGGAIAGLAYEVCCRPWDAARKAVHVDRVVSAEHHSVPSICCARRGTRVGYSSSEIPYSMCTTLPPHRSIGRSSR</sequence>
<gene>
    <name evidence="1" type="ORF">NM688_g4648</name>
</gene>
<dbReference type="Proteomes" id="UP001148662">
    <property type="component" value="Unassembled WGS sequence"/>
</dbReference>
<accession>A0ACC1T2E0</accession>
<evidence type="ECO:0000313" key="1">
    <source>
        <dbReference type="EMBL" id="KAJ3551531.1"/>
    </source>
</evidence>
<evidence type="ECO:0000313" key="2">
    <source>
        <dbReference type="Proteomes" id="UP001148662"/>
    </source>
</evidence>
<keyword evidence="2" id="KW-1185">Reference proteome</keyword>
<protein>
    <submittedName>
        <fullName evidence="1">Uncharacterized protein</fullName>
    </submittedName>
</protein>
<organism evidence="1 2">
    <name type="scientific">Phlebia brevispora</name>
    <dbReference type="NCBI Taxonomy" id="194682"/>
    <lineage>
        <taxon>Eukaryota</taxon>
        <taxon>Fungi</taxon>
        <taxon>Dikarya</taxon>
        <taxon>Basidiomycota</taxon>
        <taxon>Agaricomycotina</taxon>
        <taxon>Agaricomycetes</taxon>
        <taxon>Polyporales</taxon>
        <taxon>Meruliaceae</taxon>
        <taxon>Phlebia</taxon>
    </lineage>
</organism>
<dbReference type="EMBL" id="JANHOG010000788">
    <property type="protein sequence ID" value="KAJ3551531.1"/>
    <property type="molecule type" value="Genomic_DNA"/>
</dbReference>
<comment type="caution">
    <text evidence="1">The sequence shown here is derived from an EMBL/GenBank/DDBJ whole genome shotgun (WGS) entry which is preliminary data.</text>
</comment>
<reference evidence="1" key="1">
    <citation type="submission" date="2022-07" db="EMBL/GenBank/DDBJ databases">
        <title>Genome Sequence of Phlebia brevispora.</title>
        <authorList>
            <person name="Buettner E."/>
        </authorList>
    </citation>
    <scope>NUCLEOTIDE SEQUENCE</scope>
    <source>
        <strain evidence="1">MPL23</strain>
    </source>
</reference>
<proteinExistence type="predicted"/>